<accession>A0A0E0ML46</accession>
<dbReference type="GO" id="GO:0016747">
    <property type="term" value="F:acyltransferase activity, transferring groups other than amino-acyl groups"/>
    <property type="evidence" value="ECO:0007669"/>
    <property type="project" value="InterPro"/>
</dbReference>
<dbReference type="InterPro" id="IPR016039">
    <property type="entry name" value="Thiolase-like"/>
</dbReference>
<feature type="region of interest" description="Disordered" evidence="3">
    <location>
        <begin position="44"/>
        <end position="71"/>
    </location>
</feature>
<dbReference type="InterPro" id="IPR012328">
    <property type="entry name" value="Chalcone/stilbene_synt_C"/>
</dbReference>
<organism evidence="5">
    <name type="scientific">Oryza punctata</name>
    <name type="common">Red rice</name>
    <dbReference type="NCBI Taxonomy" id="4537"/>
    <lineage>
        <taxon>Eukaryota</taxon>
        <taxon>Viridiplantae</taxon>
        <taxon>Streptophyta</taxon>
        <taxon>Embryophyta</taxon>
        <taxon>Tracheophyta</taxon>
        <taxon>Spermatophyta</taxon>
        <taxon>Magnoliopsida</taxon>
        <taxon>Liliopsida</taxon>
        <taxon>Poales</taxon>
        <taxon>Poaceae</taxon>
        <taxon>BOP clade</taxon>
        <taxon>Oryzoideae</taxon>
        <taxon>Oryzeae</taxon>
        <taxon>Oryzinae</taxon>
        <taxon>Oryza</taxon>
    </lineage>
</organism>
<dbReference type="SUPFAM" id="SSF53901">
    <property type="entry name" value="Thiolase-like"/>
    <property type="match status" value="1"/>
</dbReference>
<dbReference type="HOGENOM" id="CLU_629118_0_0_1"/>
<evidence type="ECO:0000313" key="5">
    <source>
        <dbReference type="EnsemblPlants" id="OPUNC12G07110.1"/>
    </source>
</evidence>
<keyword evidence="2" id="KW-0479">Metal-binding</keyword>
<feature type="domain" description="CCHC-type" evidence="4">
    <location>
        <begin position="138"/>
        <end position="152"/>
    </location>
</feature>
<feature type="compositionally biased region" description="Low complexity" evidence="3">
    <location>
        <begin position="90"/>
        <end position="110"/>
    </location>
</feature>
<dbReference type="Proteomes" id="UP000026962">
    <property type="component" value="Chromosome 12"/>
</dbReference>
<feature type="compositionally biased region" description="Polar residues" evidence="3">
    <location>
        <begin position="59"/>
        <end position="71"/>
    </location>
</feature>
<dbReference type="PROSITE" id="PS50158">
    <property type="entry name" value="ZF_CCHC"/>
    <property type="match status" value="1"/>
</dbReference>
<dbReference type="Gramene" id="OPUNC12G07110.1">
    <property type="protein sequence ID" value="OPUNC12G07110.1"/>
    <property type="gene ID" value="OPUNC12G07110"/>
</dbReference>
<dbReference type="InterPro" id="IPR036875">
    <property type="entry name" value="Znf_CCHC_sf"/>
</dbReference>
<name>A0A0E0ML46_ORYPU</name>
<dbReference type="SMART" id="SM00343">
    <property type="entry name" value="ZnF_C2HC"/>
    <property type="match status" value="1"/>
</dbReference>
<keyword evidence="2" id="KW-0863">Zinc-finger</keyword>
<dbReference type="PANTHER" id="PTHR11877">
    <property type="entry name" value="HYDROXYMETHYLGLUTARYL-COA SYNTHASE"/>
    <property type="match status" value="1"/>
</dbReference>
<dbReference type="EnsemblPlants" id="OPUNC12G07110.1">
    <property type="protein sequence ID" value="OPUNC12G07110.1"/>
    <property type="gene ID" value="OPUNC12G07110"/>
</dbReference>
<dbReference type="InterPro" id="IPR011141">
    <property type="entry name" value="Polyketide_synthase_type-III"/>
</dbReference>
<dbReference type="GO" id="GO:0030639">
    <property type="term" value="P:polyketide biosynthetic process"/>
    <property type="evidence" value="ECO:0007669"/>
    <property type="project" value="TreeGrafter"/>
</dbReference>
<sequence length="436" mass="47893">MKEVIMQFELGKAFFTNNDLATDGMNAWYFQRQGIQSRMVNTRTGAHDGENENNDARASGQQLPQAPQVNQRNFELFMQAQTELMRMMTQQLQNQQRQQQPQPQGAPPQQSKIDSDTPTGTPTQSVRGQGSQPFIHPCYNCKKSGHLTNNCPHPKNITPVKFNLGNTPIATFFYLLLSLSSSQAGEATSRPRCAALGPALSPLASPAHAAAPTQAGPRHRRHRTILTGTISSGRCTPGGRAILDNIEDQLQLQPWKLAASRKVLREFGNMSGATIAFVLDELCHRREKEEDEPRQAEWGVMLAFGPGITIETIVMRASEAWRCHRPPDDTAMLHLSSLSEHPASLHSQPGLQRYPFLLLAASETPRLPLALVHSFARHIPLLPPINANSADCPLQPVALAASSTPARELHITNKTNIAIATVATISRSQDLLTGEN</sequence>
<reference evidence="5" key="2">
    <citation type="submission" date="2018-05" db="EMBL/GenBank/DDBJ databases">
        <title>OpunRS2 (Oryza punctata Reference Sequence Version 2).</title>
        <authorList>
            <person name="Zhang J."/>
            <person name="Kudrna D."/>
            <person name="Lee S."/>
            <person name="Talag J."/>
            <person name="Welchert J."/>
            <person name="Wing R.A."/>
        </authorList>
    </citation>
    <scope>NUCLEOTIDE SEQUENCE [LARGE SCALE GENOMIC DNA]</scope>
</reference>
<keyword evidence="6" id="KW-1185">Reference proteome</keyword>
<proteinExistence type="inferred from homology"/>
<dbReference type="InterPro" id="IPR001878">
    <property type="entry name" value="Znf_CCHC"/>
</dbReference>
<dbReference type="GO" id="GO:0003676">
    <property type="term" value="F:nucleic acid binding"/>
    <property type="evidence" value="ECO:0007669"/>
    <property type="project" value="InterPro"/>
</dbReference>
<protein>
    <recommendedName>
        <fullName evidence="4">CCHC-type domain-containing protein</fullName>
    </recommendedName>
</protein>
<feature type="compositionally biased region" description="Polar residues" evidence="3">
    <location>
        <begin position="116"/>
        <end position="132"/>
    </location>
</feature>
<feature type="region of interest" description="Disordered" evidence="3">
    <location>
        <begin position="89"/>
        <end position="134"/>
    </location>
</feature>
<dbReference type="Pfam" id="PF02797">
    <property type="entry name" value="Chal_sti_synt_C"/>
    <property type="match status" value="1"/>
</dbReference>
<reference evidence="5" key="1">
    <citation type="submission" date="2015-04" db="UniProtKB">
        <authorList>
            <consortium name="EnsemblPlants"/>
        </authorList>
    </citation>
    <scope>IDENTIFICATION</scope>
</reference>
<evidence type="ECO:0000313" key="6">
    <source>
        <dbReference type="Proteomes" id="UP000026962"/>
    </source>
</evidence>
<dbReference type="PANTHER" id="PTHR11877:SF23">
    <property type="entry name" value="OS10G0177300 PROTEIN"/>
    <property type="match status" value="1"/>
</dbReference>
<evidence type="ECO:0000256" key="1">
    <source>
        <dbReference type="ARBA" id="ARBA00005531"/>
    </source>
</evidence>
<evidence type="ECO:0000259" key="4">
    <source>
        <dbReference type="PROSITE" id="PS50158"/>
    </source>
</evidence>
<dbReference type="SUPFAM" id="SSF57756">
    <property type="entry name" value="Retrovirus zinc finger-like domains"/>
    <property type="match status" value="1"/>
</dbReference>
<dbReference type="Gene3D" id="3.40.47.10">
    <property type="match status" value="1"/>
</dbReference>
<dbReference type="STRING" id="4537.A0A0E0ML46"/>
<comment type="similarity">
    <text evidence="1">Belongs to the thiolase-like superfamily. Chalcone/stilbene synthases family.</text>
</comment>
<evidence type="ECO:0000256" key="2">
    <source>
        <dbReference type="PROSITE-ProRule" id="PRU00047"/>
    </source>
</evidence>
<dbReference type="AlphaFoldDB" id="A0A0E0ML46"/>
<dbReference type="GO" id="GO:0008270">
    <property type="term" value="F:zinc ion binding"/>
    <property type="evidence" value="ECO:0007669"/>
    <property type="project" value="UniProtKB-KW"/>
</dbReference>
<keyword evidence="2" id="KW-0862">Zinc</keyword>
<dbReference type="Gene3D" id="4.10.60.10">
    <property type="entry name" value="Zinc finger, CCHC-type"/>
    <property type="match status" value="1"/>
</dbReference>
<evidence type="ECO:0000256" key="3">
    <source>
        <dbReference type="SAM" id="MobiDB-lite"/>
    </source>
</evidence>